<accession>A0A645CC40</accession>
<dbReference type="EMBL" id="VSSQ01026019">
    <property type="protein sequence ID" value="MPM74516.1"/>
    <property type="molecule type" value="Genomic_DNA"/>
</dbReference>
<proteinExistence type="predicted"/>
<dbReference type="AlphaFoldDB" id="A0A645CC40"/>
<reference evidence="1" key="1">
    <citation type="submission" date="2019-08" db="EMBL/GenBank/DDBJ databases">
        <authorList>
            <person name="Kucharzyk K."/>
            <person name="Murdoch R.W."/>
            <person name="Higgins S."/>
            <person name="Loffler F."/>
        </authorList>
    </citation>
    <scope>NUCLEOTIDE SEQUENCE</scope>
</reference>
<sequence length="326" mass="37620">MDKSADVNLSYNQRVDISLFGDQQPWYSGYIQVIPQSGSTEDTAVYKGYGFFNDLDKVLVNKTYETIEISAMVHDLMTTVIEPRSKIRYNTSKIYSTNYTAEKLRFEYQKAKDVVKTLSEFAIDYVYGVDAYRDLFFKPLNREINENSRFWVGYHVSKFVPEEDCGDIVNFFYAKAGELREDGTNIYPTPFQDAESIAQYGIREDVLSIPSAVSDADVERWGYSELDKRKRPKKTCKIEGFNPDLIKRNIKPEGVARITVEDGSKYYDYPIKSVKYKVNSNGIQFSMQMGDYSPRLDQYIAKLYRDAKNAEFAQQLNNKQLSGVEI</sequence>
<protein>
    <submittedName>
        <fullName evidence="1">Uncharacterized protein</fullName>
    </submittedName>
</protein>
<name>A0A645CC40_9ZZZZ</name>
<evidence type="ECO:0000313" key="1">
    <source>
        <dbReference type="EMBL" id="MPM74516.1"/>
    </source>
</evidence>
<organism evidence="1">
    <name type="scientific">bioreactor metagenome</name>
    <dbReference type="NCBI Taxonomy" id="1076179"/>
    <lineage>
        <taxon>unclassified sequences</taxon>
        <taxon>metagenomes</taxon>
        <taxon>ecological metagenomes</taxon>
    </lineage>
</organism>
<comment type="caution">
    <text evidence="1">The sequence shown here is derived from an EMBL/GenBank/DDBJ whole genome shotgun (WGS) entry which is preliminary data.</text>
</comment>
<gene>
    <name evidence="1" type="ORF">SDC9_121504</name>
</gene>